<dbReference type="SUPFAM" id="SSF56784">
    <property type="entry name" value="HAD-like"/>
    <property type="match status" value="1"/>
</dbReference>
<dbReference type="GO" id="GO:0005524">
    <property type="term" value="F:ATP binding"/>
    <property type="evidence" value="ECO:0007669"/>
    <property type="project" value="UniProtKB-KW"/>
</dbReference>
<dbReference type="InterPro" id="IPR006068">
    <property type="entry name" value="ATPase_P-typ_cation-transptr_C"/>
</dbReference>
<dbReference type="OrthoDB" id="391538at2"/>
<dbReference type="GO" id="GO:1902600">
    <property type="term" value="P:proton transmembrane transport"/>
    <property type="evidence" value="ECO:0007669"/>
    <property type="project" value="TreeGrafter"/>
</dbReference>
<dbReference type="GO" id="GO:1990573">
    <property type="term" value="P:potassium ion import across plasma membrane"/>
    <property type="evidence" value="ECO:0007669"/>
    <property type="project" value="TreeGrafter"/>
</dbReference>
<dbReference type="InterPro" id="IPR044492">
    <property type="entry name" value="P_typ_ATPase_HD_dom"/>
</dbReference>
<dbReference type="AlphaFoldDB" id="A0A271LIK6"/>
<keyword evidence="4" id="KW-0547">Nucleotide-binding</keyword>
<dbReference type="InterPro" id="IPR004014">
    <property type="entry name" value="ATPase_P-typ_cation-transptr_N"/>
</dbReference>
<evidence type="ECO:0000256" key="8">
    <source>
        <dbReference type="ARBA" id="ARBA00023136"/>
    </source>
</evidence>
<evidence type="ECO:0000256" key="1">
    <source>
        <dbReference type="ARBA" id="ARBA00004141"/>
    </source>
</evidence>
<dbReference type="GO" id="GO:0036376">
    <property type="term" value="P:sodium ion export across plasma membrane"/>
    <property type="evidence" value="ECO:0007669"/>
    <property type="project" value="TreeGrafter"/>
</dbReference>
<dbReference type="InterPro" id="IPR036412">
    <property type="entry name" value="HAD-like_sf"/>
</dbReference>
<sequence>MHAESGNPEASNSRSAVSITRIHTSVPGRARLKIGGLQGSSSVKTLLERGGYAAPGVSSITASDLTGNVVVQFDVTSGLDSIIDYLAALLRGEIIAPGEMPDAGPEWHTLSPNQSCFKLEASADAGLPGGEALRRLASTGPNILENIQPRSRASILADQFQSLPVAMLLGAASVSILTGGAFEAAVILAVVGLNAVIGYQTESRAERTIQSLGAKGPQTAQIMREGVIATVPVREVVPGDVLTVQRGDVVPADARLLSEEALTISEALLTGESAPIQKTVGAIERVNVPLGSRSNMIYRGTIVTGGSGRAIVVATGSLTQAGRIQRLVGATFVPETPLQKELKNLGQRLGWLTLGTCAFLFSLGWLRGIGLLQMGRSAMSVAVAAVPEGLPMVATTTFALGIEKLRREGVLIRKLDAVETLAAARVVCFDKTGTLTLGHIDVDTIRIGDNAYLINRDGREQNALRNLLEVCCLCNDAEIVQTEEGLRLNGSPTDGCLVQAALDGGVDVASLRKRFARISVQRRSETYRFMVTQHAMEDGTLTAMKGSPKEVLARCRIEILPDGTERELTPERRAAIGKVNLEMASQALRVLGVARGQATGSKPNGHDGRDLAWLGLVGMADQVRPGSSELMSQLHEAGIQTIMLTGDQKATAAAVSELIGLNGRGEVEIVDGADLEEMSSGELAQTARRAHAFSRVSPAQKLQIVRSLQEAGVTVAMVGDGVNDGPALKAADVGVAIGQQQSLNAAREIADVIIHTGGLGGLATAIETGRTTHRNIRKTIRYLVSTNLSEVLLVLAGISVGIGAPLSPMQLLWINLISDVLPGIGLAMEAPEPDILRQAPKEDHTAILRRGEIGRLAAQSAIISGGAMAVSLLGATRYGLDSPITRTMTFESLVMAQLLHAITSRSDRHSIFDRSPRPPNRALSLIIGGSMAVQAGCLLIPFFRRLLGIAPITGTDAIITLAGGTLPFLAMEWMKSRHETVDGELVWTRAKEQTNLPAPV</sequence>
<evidence type="ECO:0000259" key="10">
    <source>
        <dbReference type="SMART" id="SM00831"/>
    </source>
</evidence>
<feature type="transmembrane region" description="Helical" evidence="9">
    <location>
        <begin position="949"/>
        <end position="970"/>
    </location>
</feature>
<reference evidence="11 12" key="1">
    <citation type="submission" date="2017-08" db="EMBL/GenBank/DDBJ databases">
        <title>Mesorhizobium wenxinae sp. nov., a novel rhizobial species isolated from root nodules of chickpea (Cicer arietinum L.).</title>
        <authorList>
            <person name="Zhang J."/>
        </authorList>
    </citation>
    <scope>NUCLEOTIDE SEQUENCE [LARGE SCALE GENOMIC DNA]</scope>
    <source>
        <strain evidence="11 12">SDW018</strain>
    </source>
</reference>
<evidence type="ECO:0000256" key="7">
    <source>
        <dbReference type="ARBA" id="ARBA00022989"/>
    </source>
</evidence>
<dbReference type="InterPro" id="IPR018303">
    <property type="entry name" value="ATPase_P-typ_P_site"/>
</dbReference>
<dbReference type="InterPro" id="IPR001757">
    <property type="entry name" value="P_typ_ATPase"/>
</dbReference>
<dbReference type="InterPro" id="IPR059000">
    <property type="entry name" value="ATPase_P-type_domA"/>
</dbReference>
<keyword evidence="12" id="KW-1185">Reference proteome</keyword>
<dbReference type="NCBIfam" id="TIGR01494">
    <property type="entry name" value="ATPase_P-type"/>
    <property type="match status" value="2"/>
</dbReference>
<evidence type="ECO:0000256" key="6">
    <source>
        <dbReference type="ARBA" id="ARBA00022967"/>
    </source>
</evidence>
<keyword evidence="3 9" id="KW-0812">Transmembrane</keyword>
<dbReference type="Proteomes" id="UP000216442">
    <property type="component" value="Unassembled WGS sequence"/>
</dbReference>
<evidence type="ECO:0000313" key="12">
    <source>
        <dbReference type="Proteomes" id="UP000216442"/>
    </source>
</evidence>
<dbReference type="Pfam" id="PF13246">
    <property type="entry name" value="Cation_ATPase"/>
    <property type="match status" value="1"/>
</dbReference>
<dbReference type="InterPro" id="IPR023298">
    <property type="entry name" value="ATPase_P-typ_TM_dom_sf"/>
</dbReference>
<feature type="transmembrane region" description="Helical" evidence="9">
    <location>
        <begin position="165"/>
        <end position="197"/>
    </location>
</feature>
<organism evidence="11 12">
    <name type="scientific">Mesorhizobium temperatum</name>
    <dbReference type="NCBI Taxonomy" id="241416"/>
    <lineage>
        <taxon>Bacteria</taxon>
        <taxon>Pseudomonadati</taxon>
        <taxon>Pseudomonadota</taxon>
        <taxon>Alphaproteobacteria</taxon>
        <taxon>Hyphomicrobiales</taxon>
        <taxon>Phyllobacteriaceae</taxon>
        <taxon>Mesorhizobium</taxon>
    </lineage>
</organism>
<evidence type="ECO:0000256" key="9">
    <source>
        <dbReference type="SAM" id="Phobius"/>
    </source>
</evidence>
<protein>
    <recommendedName>
        <fullName evidence="10">Cation-transporting P-type ATPase N-terminal domain-containing protein</fullName>
    </recommendedName>
</protein>
<feature type="transmembrane region" description="Helical" evidence="9">
    <location>
        <begin position="782"/>
        <end position="804"/>
    </location>
</feature>
<dbReference type="Gene3D" id="2.70.150.10">
    <property type="entry name" value="Calcium-transporting ATPase, cytoplasmic transduction domain A"/>
    <property type="match status" value="1"/>
</dbReference>
<dbReference type="GO" id="GO:0030007">
    <property type="term" value="P:intracellular potassium ion homeostasis"/>
    <property type="evidence" value="ECO:0007669"/>
    <property type="project" value="TreeGrafter"/>
</dbReference>
<dbReference type="GO" id="GO:0006883">
    <property type="term" value="P:intracellular sodium ion homeostasis"/>
    <property type="evidence" value="ECO:0007669"/>
    <property type="project" value="TreeGrafter"/>
</dbReference>
<dbReference type="GO" id="GO:0005391">
    <property type="term" value="F:P-type sodium:potassium-exchanging transporter activity"/>
    <property type="evidence" value="ECO:0007669"/>
    <property type="project" value="TreeGrafter"/>
</dbReference>
<feature type="domain" description="Cation-transporting P-type ATPase N-terminal" evidence="10">
    <location>
        <begin position="106"/>
        <end position="180"/>
    </location>
</feature>
<keyword evidence="8 9" id="KW-0472">Membrane</keyword>
<gene>
    <name evidence="11" type="ORF">CIT26_21710</name>
</gene>
<keyword evidence="7 9" id="KW-1133">Transmembrane helix</keyword>
<dbReference type="SFLD" id="SFLDS00003">
    <property type="entry name" value="Haloacid_Dehalogenase"/>
    <property type="match status" value="1"/>
</dbReference>
<comment type="similarity">
    <text evidence="2">Belongs to the cation transport ATPase (P-type) (TC 3.A.3) family. Type IIA subfamily.</text>
</comment>
<dbReference type="GO" id="GO:0005886">
    <property type="term" value="C:plasma membrane"/>
    <property type="evidence" value="ECO:0007669"/>
    <property type="project" value="TreeGrafter"/>
</dbReference>
<dbReference type="GO" id="GO:0016887">
    <property type="term" value="F:ATP hydrolysis activity"/>
    <property type="evidence" value="ECO:0007669"/>
    <property type="project" value="InterPro"/>
</dbReference>
<evidence type="ECO:0000313" key="11">
    <source>
        <dbReference type="EMBL" id="PAQ07048.1"/>
    </source>
</evidence>
<dbReference type="Pfam" id="PF00689">
    <property type="entry name" value="Cation_ATPase_C"/>
    <property type="match status" value="1"/>
</dbReference>
<feature type="transmembrane region" description="Helical" evidence="9">
    <location>
        <begin position="378"/>
        <end position="402"/>
    </location>
</feature>
<dbReference type="PROSITE" id="PS00154">
    <property type="entry name" value="ATPASE_E1_E2"/>
    <property type="match status" value="1"/>
</dbReference>
<feature type="transmembrane region" description="Helical" evidence="9">
    <location>
        <begin position="856"/>
        <end position="878"/>
    </location>
</feature>
<dbReference type="Gene3D" id="1.20.1110.10">
    <property type="entry name" value="Calcium-transporting ATPase, transmembrane domain"/>
    <property type="match status" value="1"/>
</dbReference>
<dbReference type="SUPFAM" id="SSF81660">
    <property type="entry name" value="Metal cation-transporting ATPase, ATP-binding domain N"/>
    <property type="match status" value="1"/>
</dbReference>
<accession>A0A271LIK6</accession>
<dbReference type="Gene3D" id="3.40.1110.10">
    <property type="entry name" value="Calcium-transporting ATPase, cytoplasmic domain N"/>
    <property type="match status" value="1"/>
</dbReference>
<feature type="transmembrane region" description="Helical" evidence="9">
    <location>
        <begin position="922"/>
        <end position="943"/>
    </location>
</feature>
<name>A0A271LIK6_9HYPH</name>
<dbReference type="InterPro" id="IPR050510">
    <property type="entry name" value="Cation_transp_ATPase_P-type"/>
</dbReference>
<evidence type="ECO:0000256" key="2">
    <source>
        <dbReference type="ARBA" id="ARBA00005675"/>
    </source>
</evidence>
<dbReference type="InterPro" id="IPR008250">
    <property type="entry name" value="ATPase_P-typ_transduc_dom_A_sf"/>
</dbReference>
<comment type="caution">
    <text evidence="11">The sequence shown here is derived from an EMBL/GenBank/DDBJ whole genome shotgun (WGS) entry which is preliminary data.</text>
</comment>
<dbReference type="SUPFAM" id="SSF81665">
    <property type="entry name" value="Calcium ATPase, transmembrane domain M"/>
    <property type="match status" value="1"/>
</dbReference>
<keyword evidence="5" id="KW-0067">ATP-binding</keyword>
<evidence type="ECO:0000256" key="3">
    <source>
        <dbReference type="ARBA" id="ARBA00022692"/>
    </source>
</evidence>
<dbReference type="SFLD" id="SFLDG00002">
    <property type="entry name" value="C1.7:_P-type_atpase_like"/>
    <property type="match status" value="1"/>
</dbReference>
<dbReference type="InterPro" id="IPR023214">
    <property type="entry name" value="HAD_sf"/>
</dbReference>
<feature type="transmembrane region" description="Helical" evidence="9">
    <location>
        <begin position="349"/>
        <end position="366"/>
    </location>
</feature>
<dbReference type="Pfam" id="PF00122">
    <property type="entry name" value="E1-E2_ATPase"/>
    <property type="match status" value="1"/>
</dbReference>
<dbReference type="SUPFAM" id="SSF81653">
    <property type="entry name" value="Calcium ATPase, transduction domain A"/>
    <property type="match status" value="1"/>
</dbReference>
<dbReference type="PRINTS" id="PR00120">
    <property type="entry name" value="HATPASE"/>
</dbReference>
<dbReference type="Gene3D" id="3.40.50.1000">
    <property type="entry name" value="HAD superfamily/HAD-like"/>
    <property type="match status" value="1"/>
</dbReference>
<evidence type="ECO:0000256" key="4">
    <source>
        <dbReference type="ARBA" id="ARBA00022741"/>
    </source>
</evidence>
<dbReference type="SMART" id="SM00831">
    <property type="entry name" value="Cation_ATPase_N"/>
    <property type="match status" value="1"/>
</dbReference>
<proteinExistence type="inferred from homology"/>
<comment type="subcellular location">
    <subcellularLocation>
        <location evidence="1">Membrane</location>
        <topology evidence="1">Multi-pass membrane protein</topology>
    </subcellularLocation>
</comment>
<dbReference type="Pfam" id="PF00690">
    <property type="entry name" value="Cation_ATPase_N"/>
    <property type="match status" value="1"/>
</dbReference>
<keyword evidence="6" id="KW-1278">Translocase</keyword>
<dbReference type="SFLD" id="SFLDF00027">
    <property type="entry name" value="p-type_atpase"/>
    <property type="match status" value="1"/>
</dbReference>
<dbReference type="PANTHER" id="PTHR43294">
    <property type="entry name" value="SODIUM/POTASSIUM-TRANSPORTING ATPASE SUBUNIT ALPHA"/>
    <property type="match status" value="1"/>
</dbReference>
<evidence type="ECO:0000256" key="5">
    <source>
        <dbReference type="ARBA" id="ARBA00022840"/>
    </source>
</evidence>
<dbReference type="EMBL" id="NPKJ01000060">
    <property type="protein sequence ID" value="PAQ07048.1"/>
    <property type="molecule type" value="Genomic_DNA"/>
</dbReference>
<dbReference type="PANTHER" id="PTHR43294:SF20">
    <property type="entry name" value="P-TYPE ATPASE"/>
    <property type="match status" value="1"/>
</dbReference>
<dbReference type="PRINTS" id="PR00119">
    <property type="entry name" value="CATATPASE"/>
</dbReference>
<dbReference type="InterPro" id="IPR023299">
    <property type="entry name" value="ATPase_P-typ_cyto_dom_N"/>
</dbReference>